<proteinExistence type="predicted"/>
<protein>
    <submittedName>
        <fullName evidence="2">Amidohydrolase family protein</fullName>
    </submittedName>
</protein>
<dbReference type="GO" id="GO:0016810">
    <property type="term" value="F:hydrolase activity, acting on carbon-nitrogen (but not peptide) bonds"/>
    <property type="evidence" value="ECO:0007669"/>
    <property type="project" value="InterPro"/>
</dbReference>
<reference evidence="2 3" key="1">
    <citation type="submission" date="2018-10" db="EMBL/GenBank/DDBJ databases">
        <title>Natrarchaeobius chitinivorans gen. nov., sp. nov., and Natrarchaeobius haloalkaliphilus sp. nov., alkaliphilic, chitin-utilizing haloarchaea from hypersaline alkaline lakes.</title>
        <authorList>
            <person name="Sorokin D.Y."/>
            <person name="Elcheninov A.G."/>
            <person name="Kostrikina N.A."/>
            <person name="Bale N.J."/>
            <person name="Sinninghe Damste J.S."/>
            <person name="Khijniak T.V."/>
            <person name="Kublanov I.V."/>
            <person name="Toshchakov S.V."/>
        </authorList>
    </citation>
    <scope>NUCLEOTIDE SEQUENCE [LARGE SCALE GENOMIC DNA]</scope>
    <source>
        <strain evidence="2 3">AArcht4T</strain>
    </source>
</reference>
<keyword evidence="2" id="KW-0378">Hydrolase</keyword>
<evidence type="ECO:0000313" key="3">
    <source>
        <dbReference type="Proteomes" id="UP000282323"/>
    </source>
</evidence>
<dbReference type="PANTHER" id="PTHR43135">
    <property type="entry name" value="ALPHA-D-RIBOSE 1-METHYLPHOSPHONATE 5-TRIPHOSPHATE DIPHOSPHATASE"/>
    <property type="match status" value="1"/>
</dbReference>
<dbReference type="InterPro" id="IPR057744">
    <property type="entry name" value="OTAase-like"/>
</dbReference>
<keyword evidence="3" id="KW-1185">Reference proteome</keyword>
<dbReference type="Pfam" id="PF01979">
    <property type="entry name" value="Amidohydro_1"/>
    <property type="match status" value="1"/>
</dbReference>
<accession>A0A3N6M4J7</accession>
<dbReference type="Proteomes" id="UP000282323">
    <property type="component" value="Unassembled WGS sequence"/>
</dbReference>
<dbReference type="OrthoDB" id="24954at2157"/>
<comment type="caution">
    <text evidence="2">The sequence shown here is derived from an EMBL/GenBank/DDBJ whole genome shotgun (WGS) entry which is preliminary data.</text>
</comment>
<dbReference type="AlphaFoldDB" id="A0A3N6M4J7"/>
<sequence>MKAITCRRLIDGVSNDPIDDGVVLIEEDTVTKVGHREEVDIPASAEVIDYSDNVVIPGLVDAHVHLHGVNSHNPQTRMTEDATVGTARATNDLRKLIQAGFTTVRDAGSKTGLGLRTVVEEGTIPGPRIYTAGLRFSQTAGHGDIHSLPYDWVTSGYAPIYSVLTDGADECRKEARKQIRRGVDLLKIMTTGGLISEKDDPTDVHFTPEEIRVFAEEAHRHDIPLACHAQGAEGAKVALRNGVDTIEHGNHLDDEGIELLVEKDAILVTTLALLDKFAKYGDEHDVPTKAVRKSREARETHIDAITRAYEAGASIAMGTDTTGTPLMEHGKNGYELELLVDAVGMNNMEAIQASTSVAAQTVGDEPIGCLTSGHFADFVVLEEDPLEDITAIYEIAEVYKGGEVAI</sequence>
<dbReference type="EMBL" id="REGA01000005">
    <property type="protein sequence ID" value="RQG95414.1"/>
    <property type="molecule type" value="Genomic_DNA"/>
</dbReference>
<name>A0A3N6M4J7_NATCH</name>
<gene>
    <name evidence="2" type="ORF">EA473_08085</name>
</gene>
<dbReference type="SUPFAM" id="SSF51556">
    <property type="entry name" value="Metallo-dependent hydrolases"/>
    <property type="match status" value="1"/>
</dbReference>
<dbReference type="Gene3D" id="2.30.40.10">
    <property type="entry name" value="Urease, subunit C, domain 1"/>
    <property type="match status" value="1"/>
</dbReference>
<dbReference type="InterPro" id="IPR051781">
    <property type="entry name" value="Metallo-dep_Hydrolase"/>
</dbReference>
<evidence type="ECO:0000313" key="2">
    <source>
        <dbReference type="EMBL" id="RQG95414.1"/>
    </source>
</evidence>
<evidence type="ECO:0000259" key="1">
    <source>
        <dbReference type="Pfam" id="PF01979"/>
    </source>
</evidence>
<dbReference type="InterPro" id="IPR032466">
    <property type="entry name" value="Metal_Hydrolase"/>
</dbReference>
<dbReference type="PANTHER" id="PTHR43135:SF3">
    <property type="entry name" value="ALPHA-D-RIBOSE 1-METHYLPHOSPHONATE 5-TRIPHOSPHATE DIPHOSPHATASE"/>
    <property type="match status" value="1"/>
</dbReference>
<dbReference type="Gene3D" id="3.20.20.140">
    <property type="entry name" value="Metal-dependent hydrolases"/>
    <property type="match status" value="1"/>
</dbReference>
<dbReference type="CDD" id="cd01299">
    <property type="entry name" value="Met_dep_hydrolase_A"/>
    <property type="match status" value="1"/>
</dbReference>
<feature type="domain" description="Amidohydrolase-related" evidence="1">
    <location>
        <begin position="54"/>
        <end position="404"/>
    </location>
</feature>
<dbReference type="SUPFAM" id="SSF51338">
    <property type="entry name" value="Composite domain of metallo-dependent hydrolases"/>
    <property type="match status" value="1"/>
</dbReference>
<dbReference type="RefSeq" id="WP_124195124.1">
    <property type="nucleotide sequence ID" value="NZ_REGA01000005.1"/>
</dbReference>
<organism evidence="2 3">
    <name type="scientific">Natrarchaeobius chitinivorans</name>
    <dbReference type="NCBI Taxonomy" id="1679083"/>
    <lineage>
        <taxon>Archaea</taxon>
        <taxon>Methanobacteriati</taxon>
        <taxon>Methanobacteriota</taxon>
        <taxon>Stenosarchaea group</taxon>
        <taxon>Halobacteria</taxon>
        <taxon>Halobacteriales</taxon>
        <taxon>Natrialbaceae</taxon>
        <taxon>Natrarchaeobius</taxon>
    </lineage>
</organism>
<dbReference type="InterPro" id="IPR011059">
    <property type="entry name" value="Metal-dep_hydrolase_composite"/>
</dbReference>
<dbReference type="InterPro" id="IPR006680">
    <property type="entry name" value="Amidohydro-rel"/>
</dbReference>